<proteinExistence type="predicted"/>
<reference evidence="2 3" key="1">
    <citation type="submission" date="2023-08" db="EMBL/GenBank/DDBJ databases">
        <title>Black Yeasts Isolated from many extreme environments.</title>
        <authorList>
            <person name="Coleine C."/>
            <person name="Stajich J.E."/>
            <person name="Selbmann L."/>
        </authorList>
    </citation>
    <scope>NUCLEOTIDE SEQUENCE [LARGE SCALE GENOMIC DNA]</scope>
    <source>
        <strain evidence="2 3">CCFEE 5885</strain>
    </source>
</reference>
<dbReference type="Gene3D" id="3.40.50.150">
    <property type="entry name" value="Vaccinia Virus protein VP39"/>
    <property type="match status" value="1"/>
</dbReference>
<name>A0ABR0KDN8_9EURO</name>
<evidence type="ECO:0000313" key="3">
    <source>
        <dbReference type="Proteomes" id="UP001345013"/>
    </source>
</evidence>
<feature type="domain" description="Methyltransferase type 11" evidence="1">
    <location>
        <begin position="57"/>
        <end position="169"/>
    </location>
</feature>
<comment type="caution">
    <text evidence="2">The sequence shown here is derived from an EMBL/GenBank/DDBJ whole genome shotgun (WGS) entry which is preliminary data.</text>
</comment>
<evidence type="ECO:0000313" key="2">
    <source>
        <dbReference type="EMBL" id="KAK5094022.1"/>
    </source>
</evidence>
<dbReference type="Pfam" id="PF08241">
    <property type="entry name" value="Methyltransf_11"/>
    <property type="match status" value="1"/>
</dbReference>
<dbReference type="InterPro" id="IPR013216">
    <property type="entry name" value="Methyltransf_11"/>
</dbReference>
<sequence>MSTNDQNSMADATVSAFASFANRYEKGTGGATREIARKLMSMSPTSTNNSKILDNATGTGIVIEEIQNHISSANPSNDIRIPVIAADAAQPMIDNLNAKLKHAQDNSAWPNLSPVTTHTVPAENLDSAVVPDDSITHAYMNFGIFFCKDPNLAASHIYRSLTPGGTALITSWHLLGYLDPIRKTHKTLYPSEPTITMPFSEQWEDPSYVKALLVKAGFDEGKVQVTQQDTSMRYASLKEAAAMFTEMFTTMLLGPKGWESPEARNDFQERLAENFKGSGNYSDDGMDGVRVRMVANIAACTK</sequence>
<dbReference type="Proteomes" id="UP001345013">
    <property type="component" value="Unassembled WGS sequence"/>
</dbReference>
<organism evidence="2 3">
    <name type="scientific">Lithohypha guttulata</name>
    <dbReference type="NCBI Taxonomy" id="1690604"/>
    <lineage>
        <taxon>Eukaryota</taxon>
        <taxon>Fungi</taxon>
        <taxon>Dikarya</taxon>
        <taxon>Ascomycota</taxon>
        <taxon>Pezizomycotina</taxon>
        <taxon>Eurotiomycetes</taxon>
        <taxon>Chaetothyriomycetidae</taxon>
        <taxon>Chaetothyriales</taxon>
        <taxon>Trichomeriaceae</taxon>
        <taxon>Lithohypha</taxon>
    </lineage>
</organism>
<accession>A0ABR0KDN8</accession>
<dbReference type="SUPFAM" id="SSF53335">
    <property type="entry name" value="S-adenosyl-L-methionine-dependent methyltransferases"/>
    <property type="match status" value="1"/>
</dbReference>
<protein>
    <recommendedName>
        <fullName evidence="1">Methyltransferase type 11 domain-containing protein</fullName>
    </recommendedName>
</protein>
<dbReference type="InterPro" id="IPR029063">
    <property type="entry name" value="SAM-dependent_MTases_sf"/>
</dbReference>
<dbReference type="EMBL" id="JAVRRG010000037">
    <property type="protein sequence ID" value="KAK5094022.1"/>
    <property type="molecule type" value="Genomic_DNA"/>
</dbReference>
<keyword evidence="3" id="KW-1185">Reference proteome</keyword>
<evidence type="ECO:0000259" key="1">
    <source>
        <dbReference type="Pfam" id="PF08241"/>
    </source>
</evidence>
<gene>
    <name evidence="2" type="ORF">LTR24_003830</name>
</gene>